<dbReference type="HOGENOM" id="CLU_3429967_0_0_1"/>
<protein>
    <submittedName>
        <fullName evidence="1">Uncharacterized protein</fullName>
    </submittedName>
</protein>
<evidence type="ECO:0000313" key="1">
    <source>
        <dbReference type="EMBL" id="EQB43288.1"/>
    </source>
</evidence>
<dbReference type="AlphaFoldDB" id="T0JS34"/>
<reference evidence="2" key="1">
    <citation type="journal article" date="2013" name="Mol. Plant Microbe Interact.">
        <title>Global aspects of pacC regulation of pathogenicity genes in Colletotrichum gloeosporioides as revealed by transcriptome analysis.</title>
        <authorList>
            <person name="Alkan N."/>
            <person name="Meng X."/>
            <person name="Friedlander G."/>
            <person name="Reuveni E."/>
            <person name="Sukno S."/>
            <person name="Sherman A."/>
            <person name="Thon M."/>
            <person name="Fluhr R."/>
            <person name="Prusky D."/>
        </authorList>
    </citation>
    <scope>NUCLEOTIDE SEQUENCE [LARGE SCALE GENOMIC DNA]</scope>
    <source>
        <strain evidence="2">Cg-14</strain>
    </source>
</reference>
<name>T0JS34_COLGC</name>
<proteinExistence type="predicted"/>
<dbReference type="Proteomes" id="UP000015530">
    <property type="component" value="Unassembled WGS sequence"/>
</dbReference>
<organism evidence="1 2">
    <name type="scientific">Colletotrichum gloeosporioides (strain Cg-14)</name>
    <name type="common">Anthracnose fungus</name>
    <name type="synonym">Glomerella cingulata</name>
    <dbReference type="NCBI Taxonomy" id="1237896"/>
    <lineage>
        <taxon>Eukaryota</taxon>
        <taxon>Fungi</taxon>
        <taxon>Dikarya</taxon>
        <taxon>Ascomycota</taxon>
        <taxon>Pezizomycotina</taxon>
        <taxon>Sordariomycetes</taxon>
        <taxon>Hypocreomycetidae</taxon>
        <taxon>Glomerellales</taxon>
        <taxon>Glomerellaceae</taxon>
        <taxon>Colletotrichum</taxon>
        <taxon>Colletotrichum gloeosporioides species complex</taxon>
    </lineage>
</organism>
<gene>
    <name evidence="1" type="ORF">CGLO_18070</name>
</gene>
<sequence length="19" mass="2185">MINSHNCTSNKRLSDLHSK</sequence>
<dbReference type="EMBL" id="AMYD01004360">
    <property type="protein sequence ID" value="EQB43288.1"/>
    <property type="molecule type" value="Genomic_DNA"/>
</dbReference>
<evidence type="ECO:0000313" key="2">
    <source>
        <dbReference type="Proteomes" id="UP000015530"/>
    </source>
</evidence>
<comment type="caution">
    <text evidence="1">The sequence shown here is derived from an EMBL/GenBank/DDBJ whole genome shotgun (WGS) entry which is preliminary data.</text>
</comment>
<accession>T0JS34</accession>